<evidence type="ECO:0000256" key="1">
    <source>
        <dbReference type="ARBA" id="ARBA00005336"/>
    </source>
</evidence>
<feature type="domain" description="Fibronectin type III-like" evidence="6">
    <location>
        <begin position="580"/>
        <end position="650"/>
    </location>
</feature>
<reference evidence="7 8" key="1">
    <citation type="submission" date="2024-02" db="EMBL/GenBank/DDBJ databases">
        <title>Bacterial strain from lacustrine sediment.</title>
        <authorList>
            <person name="Petit C."/>
            <person name="Fadhlaoui K."/>
        </authorList>
    </citation>
    <scope>NUCLEOTIDE SEQUENCE [LARGE SCALE GENOMIC DNA]</scope>
    <source>
        <strain evidence="7 8">IPX-CK</strain>
    </source>
</reference>
<evidence type="ECO:0000259" key="6">
    <source>
        <dbReference type="SMART" id="SM01217"/>
    </source>
</evidence>
<dbReference type="Gene3D" id="3.20.20.300">
    <property type="entry name" value="Glycoside hydrolase, family 3, N-terminal domain"/>
    <property type="match status" value="1"/>
</dbReference>
<dbReference type="Gene3D" id="3.40.50.1700">
    <property type="entry name" value="Glycoside hydrolase family 3 C-terminal domain"/>
    <property type="match status" value="1"/>
</dbReference>
<accession>A0ABZ3EYX4</accession>
<keyword evidence="2 4" id="KW-0378">Hydrolase</keyword>
<dbReference type="InterPro" id="IPR019800">
    <property type="entry name" value="Glyco_hydro_3_AS"/>
</dbReference>
<dbReference type="SUPFAM" id="SSF51445">
    <property type="entry name" value="(Trans)glycosidases"/>
    <property type="match status" value="1"/>
</dbReference>
<dbReference type="InterPro" id="IPR013783">
    <property type="entry name" value="Ig-like_fold"/>
</dbReference>
<sequence length="803" mass="90184">MRHEDLIKQMTAKQKVAFLTGKNEWESREYPQFGIPGLFFSDGPSGVRKQEGAGDHLGLNPSVPATCFPSPSTLANSWEEQLEEKVGEALGREAVLQNIHVLLAPGLNIKRNPLCGRNFEYFSEDPYLSGKMAAAAIRGIQKNGVGACAKHFAVNSQEERRMALNAKLDEKTLRELYLTGFEIAVEEGHPQAVMSAYNEINGIYANENEFLLTQILRKEWGFDGFVVTDWGGGNDFTEGVKSGSTLQMPGCGLDSARELLQALEDGKITEEQIDERVDELLDAALTIPKKVAEKRQQLENPVKVYSENHKIAEEAAEKSAVLLKNEDAILPLKQDRKIAIIGDFAFEPRYQGAGSSCVRAIGVETIVDLADKMGLPIVGAARGYQRNGKEDKKREKEALELAEQADIVLYFLGLAESLETEGKDRKDINIAQNQIQLLHELARKNPNIVAVLSTGSMVNTWWKGDCKAILLDGLAGEAGAGAVWKLLTGECNPSGKLTETWLRSYEDTPSYPDYPAKERDLVYKEGIFVGYRYFDKNQIPVSYPFGYGLSYTTFAYRDLRTDENGIRLYVKNTGPREGSEIVQMYISLPESRIVRPEKELKGFYKVHLLPGEEKEVAIPFDDKTFRFFCERCGKWKTEKGTYQILVGASSQDIRLKSSVFVEGTRTETEESEDLRQDKQNSLKKEDKKGNSAKRILLNRNDPLSSMIYARNPVARLIAHGMKRKIDRAEKEGQPVDLNTLFRYNMPFRAIAKMTEGMVSMKMVDSMLKMINGHFCSGLCSLVKEFFRNQKANKAYEKELKQNI</sequence>
<evidence type="ECO:0000256" key="5">
    <source>
        <dbReference type="SAM" id="MobiDB-lite"/>
    </source>
</evidence>
<evidence type="ECO:0000313" key="8">
    <source>
        <dbReference type="Proteomes" id="UP001451571"/>
    </source>
</evidence>
<dbReference type="RefSeq" id="WP_342758345.1">
    <property type="nucleotide sequence ID" value="NZ_CP146256.1"/>
</dbReference>
<proteinExistence type="inferred from homology"/>
<evidence type="ECO:0000256" key="2">
    <source>
        <dbReference type="ARBA" id="ARBA00022801"/>
    </source>
</evidence>
<dbReference type="Pfam" id="PF00933">
    <property type="entry name" value="Glyco_hydro_3"/>
    <property type="match status" value="1"/>
</dbReference>
<dbReference type="InterPro" id="IPR050288">
    <property type="entry name" value="Cellulose_deg_GH3"/>
</dbReference>
<evidence type="ECO:0000313" key="7">
    <source>
        <dbReference type="EMBL" id="XAH74764.1"/>
    </source>
</evidence>
<keyword evidence="8" id="KW-1185">Reference proteome</keyword>
<keyword evidence="3" id="KW-0119">Carbohydrate metabolism</keyword>
<dbReference type="InterPro" id="IPR036962">
    <property type="entry name" value="Glyco_hydro_3_N_sf"/>
</dbReference>
<evidence type="ECO:0000256" key="4">
    <source>
        <dbReference type="RuleBase" id="RU361161"/>
    </source>
</evidence>
<evidence type="ECO:0000256" key="3">
    <source>
        <dbReference type="ARBA" id="ARBA00023277"/>
    </source>
</evidence>
<dbReference type="PANTHER" id="PTHR42715:SF10">
    <property type="entry name" value="BETA-GLUCOSIDASE"/>
    <property type="match status" value="1"/>
</dbReference>
<feature type="compositionally biased region" description="Basic and acidic residues" evidence="5">
    <location>
        <begin position="665"/>
        <end position="689"/>
    </location>
</feature>
<keyword evidence="4" id="KW-0326">Glycosidase</keyword>
<organism evidence="7 8">
    <name type="scientific">Kineothrix sedimenti</name>
    <dbReference type="NCBI Taxonomy" id="3123317"/>
    <lineage>
        <taxon>Bacteria</taxon>
        <taxon>Bacillati</taxon>
        <taxon>Bacillota</taxon>
        <taxon>Clostridia</taxon>
        <taxon>Lachnospirales</taxon>
        <taxon>Lachnospiraceae</taxon>
        <taxon>Kineothrix</taxon>
    </lineage>
</organism>
<dbReference type="InterPro" id="IPR001764">
    <property type="entry name" value="Glyco_hydro_3_N"/>
</dbReference>
<name>A0ABZ3EYX4_9FIRM</name>
<dbReference type="InterPro" id="IPR017853">
    <property type="entry name" value="GH"/>
</dbReference>
<dbReference type="SUPFAM" id="SSF52279">
    <property type="entry name" value="Beta-D-glucan exohydrolase, C-terminal domain"/>
    <property type="match status" value="1"/>
</dbReference>
<dbReference type="Pfam" id="PF01915">
    <property type="entry name" value="Glyco_hydro_3_C"/>
    <property type="match status" value="1"/>
</dbReference>
<dbReference type="InterPro" id="IPR036881">
    <property type="entry name" value="Glyco_hydro_3_C_sf"/>
</dbReference>
<dbReference type="PROSITE" id="PS00775">
    <property type="entry name" value="GLYCOSYL_HYDROL_F3"/>
    <property type="match status" value="1"/>
</dbReference>
<dbReference type="Gene3D" id="2.60.40.10">
    <property type="entry name" value="Immunoglobulins"/>
    <property type="match status" value="1"/>
</dbReference>
<gene>
    <name evidence="7" type="ORF">V6984_03075</name>
</gene>
<dbReference type="Pfam" id="PF14310">
    <property type="entry name" value="Fn3-like"/>
    <property type="match status" value="1"/>
</dbReference>
<dbReference type="SMART" id="SM01217">
    <property type="entry name" value="Fn3_like"/>
    <property type="match status" value="1"/>
</dbReference>
<feature type="region of interest" description="Disordered" evidence="5">
    <location>
        <begin position="665"/>
        <end position="693"/>
    </location>
</feature>
<comment type="similarity">
    <text evidence="1 4">Belongs to the glycosyl hydrolase 3 family.</text>
</comment>
<protein>
    <submittedName>
        <fullName evidence="7">Glycoside hydrolase family 3 C-terminal domain-containing protein</fullName>
    </submittedName>
</protein>
<dbReference type="InterPro" id="IPR026891">
    <property type="entry name" value="Fn3-like"/>
</dbReference>
<dbReference type="Proteomes" id="UP001451571">
    <property type="component" value="Chromosome"/>
</dbReference>
<dbReference type="PANTHER" id="PTHR42715">
    <property type="entry name" value="BETA-GLUCOSIDASE"/>
    <property type="match status" value="1"/>
</dbReference>
<dbReference type="EMBL" id="CP146256">
    <property type="protein sequence ID" value="XAH74764.1"/>
    <property type="molecule type" value="Genomic_DNA"/>
</dbReference>
<dbReference type="PRINTS" id="PR00133">
    <property type="entry name" value="GLHYDRLASE3"/>
</dbReference>
<dbReference type="InterPro" id="IPR002772">
    <property type="entry name" value="Glyco_hydro_3_C"/>
</dbReference>
<dbReference type="GO" id="GO:0016787">
    <property type="term" value="F:hydrolase activity"/>
    <property type="evidence" value="ECO:0007669"/>
    <property type="project" value="UniProtKB-KW"/>
</dbReference>